<feature type="transmembrane region" description="Helical" evidence="5">
    <location>
        <begin position="110"/>
        <end position="127"/>
    </location>
</feature>
<feature type="transmembrane region" description="Helical" evidence="5">
    <location>
        <begin position="185"/>
        <end position="205"/>
    </location>
</feature>
<dbReference type="PANTHER" id="PTHR20855:SF3">
    <property type="entry name" value="LD03007P"/>
    <property type="match status" value="1"/>
</dbReference>
<evidence type="ECO:0000256" key="5">
    <source>
        <dbReference type="SAM" id="Phobius"/>
    </source>
</evidence>
<proteinExistence type="predicted"/>
<evidence type="ECO:0000256" key="1">
    <source>
        <dbReference type="ARBA" id="ARBA00004141"/>
    </source>
</evidence>
<feature type="transmembrane region" description="Helical" evidence="5">
    <location>
        <begin position="133"/>
        <end position="152"/>
    </location>
</feature>
<dbReference type="InterPro" id="IPR004254">
    <property type="entry name" value="AdipoR/HlyIII-related"/>
</dbReference>
<accession>A0ABY8FYR7</accession>
<evidence type="ECO:0000256" key="4">
    <source>
        <dbReference type="ARBA" id="ARBA00023136"/>
    </source>
</evidence>
<keyword evidence="4 5" id="KW-0472">Membrane</keyword>
<gene>
    <name evidence="6" type="ORF">P7079_01475</name>
</gene>
<sequence length="243" mass="26221">MTKVQIPEHTSASTSSVKSLAHMNRTERKAFLASAPKPKARGWIHAFTAPLALANGILLIIFAPTVGRLLSAIVFMIAGLILFGNSAVYHLGPWAPKVKGILQKIDHSNIFILIAGTYTPLSVSLLSPSLAALVLGLVWGGAAIGIGMAIFWPTSPRWLYTLNYILLGWVAVWFVPHFYASGGPAIVWLIAAGGIAYTIGAIFYATRWPNPWPGHFGFHEFFHTGTAIGYACHCVATWLAILS</sequence>
<evidence type="ECO:0000256" key="3">
    <source>
        <dbReference type="ARBA" id="ARBA00022989"/>
    </source>
</evidence>
<evidence type="ECO:0000313" key="7">
    <source>
        <dbReference type="Proteomes" id="UP001215216"/>
    </source>
</evidence>
<comment type="subcellular location">
    <subcellularLocation>
        <location evidence="1">Membrane</location>
        <topology evidence="1">Multi-pass membrane protein</topology>
    </subcellularLocation>
</comment>
<reference evidence="6 7" key="1">
    <citation type="submission" date="2023-03" db="EMBL/GenBank/DDBJ databases">
        <title>Complete genome of Arcanobacterium canis strain DSM 25104 isolated in 2010 from a canine otitis externa in Germany.</title>
        <authorList>
            <person name="Borowiak M."/>
            <person name="Kreitlow A."/>
            <person name="Malorny B."/>
            <person name="Laemmler C."/>
            <person name="Prenger-Berninghoff E."/>
            <person name="Ploetz M."/>
            <person name="Abdulmawjood A."/>
        </authorList>
    </citation>
    <scope>NUCLEOTIDE SEQUENCE [LARGE SCALE GENOMIC DNA]</scope>
    <source>
        <strain evidence="6 7">DSM 25104</strain>
    </source>
</reference>
<keyword evidence="7" id="KW-1185">Reference proteome</keyword>
<feature type="transmembrane region" description="Helical" evidence="5">
    <location>
        <begin position="69"/>
        <end position="89"/>
    </location>
</feature>
<keyword evidence="2 5" id="KW-0812">Transmembrane</keyword>
<name>A0ABY8FYR7_9ACTO</name>
<dbReference type="Proteomes" id="UP001215216">
    <property type="component" value="Chromosome"/>
</dbReference>
<organism evidence="6 7">
    <name type="scientific">Arcanobacterium canis</name>
    <dbReference type="NCBI Taxonomy" id="999183"/>
    <lineage>
        <taxon>Bacteria</taxon>
        <taxon>Bacillati</taxon>
        <taxon>Actinomycetota</taxon>
        <taxon>Actinomycetes</taxon>
        <taxon>Actinomycetales</taxon>
        <taxon>Actinomycetaceae</taxon>
        <taxon>Arcanobacterium</taxon>
    </lineage>
</organism>
<keyword evidence="3 5" id="KW-1133">Transmembrane helix</keyword>
<feature type="transmembrane region" description="Helical" evidence="5">
    <location>
        <begin position="159"/>
        <end position="179"/>
    </location>
</feature>
<dbReference type="PANTHER" id="PTHR20855">
    <property type="entry name" value="ADIPOR/PROGESTIN RECEPTOR-RELATED"/>
    <property type="match status" value="1"/>
</dbReference>
<evidence type="ECO:0000313" key="6">
    <source>
        <dbReference type="EMBL" id="WFM83678.1"/>
    </source>
</evidence>
<feature type="transmembrane region" description="Helical" evidence="5">
    <location>
        <begin position="43"/>
        <end position="63"/>
    </location>
</feature>
<protein>
    <submittedName>
        <fullName evidence="6">Hemolysin III family protein</fullName>
    </submittedName>
</protein>
<dbReference type="Pfam" id="PF03006">
    <property type="entry name" value="HlyIII"/>
    <property type="match status" value="1"/>
</dbReference>
<dbReference type="RefSeq" id="WP_278013073.1">
    <property type="nucleotide sequence ID" value="NZ_CP121208.1"/>
</dbReference>
<evidence type="ECO:0000256" key="2">
    <source>
        <dbReference type="ARBA" id="ARBA00022692"/>
    </source>
</evidence>
<dbReference type="EMBL" id="CP121208">
    <property type="protein sequence ID" value="WFM83678.1"/>
    <property type="molecule type" value="Genomic_DNA"/>
</dbReference>